<feature type="non-terminal residue" evidence="1">
    <location>
        <position position="1"/>
    </location>
</feature>
<name>A0A6G4XYS7_9ACTN</name>
<dbReference type="Proteomes" id="UP000481109">
    <property type="component" value="Unassembled WGS sequence"/>
</dbReference>
<dbReference type="RefSeq" id="WP_165337216.1">
    <property type="nucleotide sequence ID" value="NZ_JAAKZW010000433.1"/>
</dbReference>
<gene>
    <name evidence="1" type="ORF">G6045_40300</name>
</gene>
<dbReference type="EMBL" id="JAAKZW010000433">
    <property type="protein sequence ID" value="NGO81844.1"/>
    <property type="molecule type" value="Genomic_DNA"/>
</dbReference>
<keyword evidence="2" id="KW-1185">Reference proteome</keyword>
<sequence length="162" mass="17931">GVVGAVVAGLVSAAALRRQSRDQLVETREHWRRQLRREAYVAFIDAAHHFKAQARSVSPFLGGNEVELVQRAVVGLRSAEQALLGQARIVDLEAPDQVVEAVSAVLATAKQIVVDTSIWLELAERGDSAVGDCHRRFAEDRETFNQRAALLREKIRQDLQGR</sequence>
<accession>A0A6G4XYS7</accession>
<evidence type="ECO:0000313" key="2">
    <source>
        <dbReference type="Proteomes" id="UP000481109"/>
    </source>
</evidence>
<dbReference type="AlphaFoldDB" id="A0A6G4XYS7"/>
<organism evidence="1 2">
    <name type="scientific">Streptomyces mesophilus</name>
    <dbReference type="NCBI Taxonomy" id="1775132"/>
    <lineage>
        <taxon>Bacteria</taxon>
        <taxon>Bacillati</taxon>
        <taxon>Actinomycetota</taxon>
        <taxon>Actinomycetes</taxon>
        <taxon>Kitasatosporales</taxon>
        <taxon>Streptomycetaceae</taxon>
        <taxon>Streptomyces</taxon>
    </lineage>
</organism>
<comment type="caution">
    <text evidence="1">The sequence shown here is derived from an EMBL/GenBank/DDBJ whole genome shotgun (WGS) entry which is preliminary data.</text>
</comment>
<reference evidence="1 2" key="1">
    <citation type="submission" date="2020-02" db="EMBL/GenBank/DDBJ databases">
        <title>Whole-genome analyses of novel actinobacteria.</title>
        <authorList>
            <person name="Sahin N."/>
            <person name="Tokatli A."/>
        </authorList>
    </citation>
    <scope>NUCLEOTIDE SEQUENCE [LARGE SCALE GENOMIC DNA]</scope>
    <source>
        <strain evidence="1 2">YC504</strain>
    </source>
</reference>
<protein>
    <submittedName>
        <fullName evidence="1">Uncharacterized protein</fullName>
    </submittedName>
</protein>
<evidence type="ECO:0000313" key="1">
    <source>
        <dbReference type="EMBL" id="NGO81844.1"/>
    </source>
</evidence>
<proteinExistence type="predicted"/>